<accession>A0ABS4H6P3</accession>
<protein>
    <submittedName>
        <fullName evidence="1">Uncharacterized protein</fullName>
    </submittedName>
</protein>
<dbReference type="RefSeq" id="WP_209852188.1">
    <property type="nucleotide sequence ID" value="NZ_CBCRVE010000004.1"/>
</dbReference>
<name>A0ABS4H6P3_9BACL</name>
<evidence type="ECO:0000313" key="1">
    <source>
        <dbReference type="EMBL" id="MBP1938192.1"/>
    </source>
</evidence>
<gene>
    <name evidence="1" type="ORF">J2Z20_003111</name>
</gene>
<comment type="caution">
    <text evidence="1">The sequence shown here is derived from an EMBL/GenBank/DDBJ whole genome shotgun (WGS) entry which is preliminary data.</text>
</comment>
<sequence length="132" mass="14495">MAISVALADFYINANCIDIDDWTDADTAKKQRILNVAENTLTRAYSQYTIPDEAVYEFSNTLVVAFNDTNKLAQQGLTGFTVDKVGSFNFKDAFVNGVGADLRKFIPQSALDLIGDANGVTLSKRATKWVTM</sequence>
<organism evidence="1 2">
    <name type="scientific">Paenibacillus sediminis</name>
    <dbReference type="NCBI Taxonomy" id="664909"/>
    <lineage>
        <taxon>Bacteria</taxon>
        <taxon>Bacillati</taxon>
        <taxon>Bacillota</taxon>
        <taxon>Bacilli</taxon>
        <taxon>Bacillales</taxon>
        <taxon>Paenibacillaceae</taxon>
        <taxon>Paenibacillus</taxon>
    </lineage>
</organism>
<keyword evidence="2" id="KW-1185">Reference proteome</keyword>
<proteinExistence type="predicted"/>
<reference evidence="1 2" key="1">
    <citation type="submission" date="2021-03" db="EMBL/GenBank/DDBJ databases">
        <title>Genomic Encyclopedia of Type Strains, Phase IV (KMG-IV): sequencing the most valuable type-strain genomes for metagenomic binning, comparative biology and taxonomic classification.</title>
        <authorList>
            <person name="Goeker M."/>
        </authorList>
    </citation>
    <scope>NUCLEOTIDE SEQUENCE [LARGE SCALE GENOMIC DNA]</scope>
    <source>
        <strain evidence="1 2">DSM 23491</strain>
    </source>
</reference>
<dbReference type="EMBL" id="JAGGKP010000011">
    <property type="protein sequence ID" value="MBP1938192.1"/>
    <property type="molecule type" value="Genomic_DNA"/>
</dbReference>
<dbReference type="Proteomes" id="UP001519273">
    <property type="component" value="Unassembled WGS sequence"/>
</dbReference>
<evidence type="ECO:0000313" key="2">
    <source>
        <dbReference type="Proteomes" id="UP001519273"/>
    </source>
</evidence>